<dbReference type="SMART" id="SM00239">
    <property type="entry name" value="C2"/>
    <property type="match status" value="1"/>
</dbReference>
<dbReference type="SUPFAM" id="SSF56112">
    <property type="entry name" value="Protein kinase-like (PK-like)"/>
    <property type="match status" value="1"/>
</dbReference>
<comment type="caution">
    <text evidence="12">The sequence shown here is derived from an EMBL/GenBank/DDBJ whole genome shotgun (WGS) entry which is preliminary data.</text>
</comment>
<keyword evidence="5" id="KW-0418">Kinase</keyword>
<evidence type="ECO:0000259" key="10">
    <source>
        <dbReference type="PROSITE" id="PS50004"/>
    </source>
</evidence>
<evidence type="ECO:0000313" key="12">
    <source>
        <dbReference type="EMBL" id="KAF0984342.1"/>
    </source>
</evidence>
<dbReference type="Pfam" id="PF00069">
    <property type="entry name" value="Pkinase"/>
    <property type="match status" value="1"/>
</dbReference>
<accession>A0A6A5CBD0</accession>
<evidence type="ECO:0000256" key="7">
    <source>
        <dbReference type="ARBA" id="ARBA00047899"/>
    </source>
</evidence>
<dbReference type="PANTHER" id="PTHR43671:SF98">
    <property type="entry name" value="SERINE_THREONINE-PROTEIN KINASE NEK11"/>
    <property type="match status" value="1"/>
</dbReference>
<dbReference type="VEuPathDB" id="AmoebaDB:NfTy_003660"/>
<evidence type="ECO:0000256" key="4">
    <source>
        <dbReference type="ARBA" id="ARBA00022741"/>
    </source>
</evidence>
<comment type="catalytic activity">
    <reaction evidence="7">
        <text>L-threonyl-[protein] + ATP = O-phospho-L-threonyl-[protein] + ADP + H(+)</text>
        <dbReference type="Rhea" id="RHEA:46608"/>
        <dbReference type="Rhea" id="RHEA-COMP:11060"/>
        <dbReference type="Rhea" id="RHEA-COMP:11605"/>
        <dbReference type="ChEBI" id="CHEBI:15378"/>
        <dbReference type="ChEBI" id="CHEBI:30013"/>
        <dbReference type="ChEBI" id="CHEBI:30616"/>
        <dbReference type="ChEBI" id="CHEBI:61977"/>
        <dbReference type="ChEBI" id="CHEBI:456216"/>
        <dbReference type="EC" id="2.7.11.1"/>
    </reaction>
</comment>
<comment type="catalytic activity">
    <reaction evidence="8">
        <text>L-seryl-[protein] + ATP = O-phospho-L-seryl-[protein] + ADP + H(+)</text>
        <dbReference type="Rhea" id="RHEA:17989"/>
        <dbReference type="Rhea" id="RHEA-COMP:9863"/>
        <dbReference type="Rhea" id="RHEA-COMP:11604"/>
        <dbReference type="ChEBI" id="CHEBI:15378"/>
        <dbReference type="ChEBI" id="CHEBI:29999"/>
        <dbReference type="ChEBI" id="CHEBI:30616"/>
        <dbReference type="ChEBI" id="CHEBI:83421"/>
        <dbReference type="ChEBI" id="CHEBI:456216"/>
        <dbReference type="EC" id="2.7.11.1"/>
    </reaction>
</comment>
<dbReference type="Gene3D" id="3.30.200.20">
    <property type="entry name" value="Phosphorylase Kinase, domain 1"/>
    <property type="match status" value="1"/>
</dbReference>
<dbReference type="EMBL" id="VFQX01000003">
    <property type="protein sequence ID" value="KAF0984342.1"/>
    <property type="molecule type" value="Genomic_DNA"/>
</dbReference>
<dbReference type="RefSeq" id="XP_044569055.1">
    <property type="nucleotide sequence ID" value="XM_044711273.1"/>
</dbReference>
<protein>
    <recommendedName>
        <fullName evidence="1">non-specific serine/threonine protein kinase</fullName>
        <ecNumber evidence="1">2.7.11.1</ecNumber>
    </recommendedName>
</protein>
<evidence type="ECO:0000259" key="11">
    <source>
        <dbReference type="PROSITE" id="PS50011"/>
    </source>
</evidence>
<dbReference type="InterPro" id="IPR008271">
    <property type="entry name" value="Ser/Thr_kinase_AS"/>
</dbReference>
<keyword evidence="2" id="KW-0723">Serine/threonine-protein kinase</keyword>
<evidence type="ECO:0000313" key="13">
    <source>
        <dbReference type="Proteomes" id="UP000444721"/>
    </source>
</evidence>
<dbReference type="GO" id="GO:0004674">
    <property type="term" value="F:protein serine/threonine kinase activity"/>
    <property type="evidence" value="ECO:0007669"/>
    <property type="project" value="UniProtKB-KW"/>
</dbReference>
<organism evidence="12 13">
    <name type="scientific">Naegleria fowleri</name>
    <name type="common">Brain eating amoeba</name>
    <dbReference type="NCBI Taxonomy" id="5763"/>
    <lineage>
        <taxon>Eukaryota</taxon>
        <taxon>Discoba</taxon>
        <taxon>Heterolobosea</taxon>
        <taxon>Tetramitia</taxon>
        <taxon>Eutetramitia</taxon>
        <taxon>Vahlkampfiidae</taxon>
        <taxon>Naegleria</taxon>
    </lineage>
</organism>
<dbReference type="InterPro" id="IPR011009">
    <property type="entry name" value="Kinase-like_dom_sf"/>
</dbReference>
<dbReference type="PROSITE" id="PS50011">
    <property type="entry name" value="PROTEIN_KINASE_DOM"/>
    <property type="match status" value="1"/>
</dbReference>
<dbReference type="Gene3D" id="1.10.510.10">
    <property type="entry name" value="Transferase(Phosphotransferase) domain 1"/>
    <property type="match status" value="1"/>
</dbReference>
<dbReference type="Pfam" id="PF00168">
    <property type="entry name" value="C2"/>
    <property type="match status" value="1"/>
</dbReference>
<dbReference type="VEuPathDB" id="AmoebaDB:FDP41_007519"/>
<reference evidence="12 13" key="1">
    <citation type="journal article" date="2019" name="Sci. Rep.">
        <title>Nanopore sequencing improves the draft genome of the human pathogenic amoeba Naegleria fowleri.</title>
        <authorList>
            <person name="Liechti N."/>
            <person name="Schurch N."/>
            <person name="Bruggmann R."/>
            <person name="Wittwer M."/>
        </authorList>
    </citation>
    <scope>NUCLEOTIDE SEQUENCE [LARGE SCALE GENOMIC DNA]</scope>
    <source>
        <strain evidence="12 13">ATCC 30894</strain>
    </source>
</reference>
<dbReference type="PROSITE" id="PS50004">
    <property type="entry name" value="C2"/>
    <property type="match status" value="1"/>
</dbReference>
<keyword evidence="13" id="KW-1185">Reference proteome</keyword>
<evidence type="ECO:0000256" key="5">
    <source>
        <dbReference type="ARBA" id="ARBA00022777"/>
    </source>
</evidence>
<keyword evidence="6" id="KW-0067">ATP-binding</keyword>
<evidence type="ECO:0000256" key="3">
    <source>
        <dbReference type="ARBA" id="ARBA00022679"/>
    </source>
</evidence>
<dbReference type="OMA" id="HENLVLY"/>
<dbReference type="SMART" id="SM00220">
    <property type="entry name" value="S_TKc"/>
    <property type="match status" value="1"/>
</dbReference>
<feature type="domain" description="C2" evidence="10">
    <location>
        <begin position="14"/>
        <end position="142"/>
    </location>
</feature>
<dbReference type="GO" id="GO:0005524">
    <property type="term" value="F:ATP binding"/>
    <property type="evidence" value="ECO:0007669"/>
    <property type="project" value="UniProtKB-KW"/>
</dbReference>
<name>A0A6A5CBD0_NAEFO</name>
<dbReference type="Proteomes" id="UP000444721">
    <property type="component" value="Unassembled WGS sequence"/>
</dbReference>
<dbReference type="PANTHER" id="PTHR43671">
    <property type="entry name" value="SERINE/THREONINE-PROTEIN KINASE NEK"/>
    <property type="match status" value="1"/>
</dbReference>
<dbReference type="AlphaFoldDB" id="A0A6A5CBD0"/>
<dbReference type="EC" id="2.7.11.1" evidence="1"/>
<evidence type="ECO:0000256" key="6">
    <source>
        <dbReference type="ARBA" id="ARBA00022840"/>
    </source>
</evidence>
<feature type="region of interest" description="Disordered" evidence="9">
    <location>
        <begin position="64"/>
        <end position="84"/>
    </location>
</feature>
<dbReference type="OrthoDB" id="339325at2759"/>
<evidence type="ECO:0000256" key="8">
    <source>
        <dbReference type="ARBA" id="ARBA00048679"/>
    </source>
</evidence>
<sequence>MEASIAPENLRSKWDVHRRTSFITSTSVDAPRLEFYVKKGINLASRDNYDPFLVVWSFNRASPTSDNYTSRKLKSKPAKSSPNPEWKEVFEISVSCDENGIPIDTITIYVWDRENSKMDDFMGCADIPLTTIIREKENVLILPLEGVESGQLEIVAFPHNFGKEEVLDNSKIEISAYFNSSLVENLAVGKAPTIKNVSSFLSNKKKDSNKINNRYTIVRNLEKGGFGLVYVVKDEKTGEEKALKKIMCKTLEDANRAIKEAWPFKSLVHENLVLYEDMFLDVEQNMGDFSFYVCYIMPFYKQGDLHQLLEGKQKAKPRKYLKPVVLANWMVQIAKGIEHLHSYKVLHRDLKHKNIFFTEGYKQLKIGDFGFAKQVEEGKAYTQLGSAGYIAPEIQTSSSGYGLEVDIWSFAVMCYEMITLKIGREQVSHAILAQFNFEDYWKNVVEGEVKKAYPEPQIHTPLINFLSKILKVDPKERATASECVRMAREIRQTFAELDQQQKK</sequence>
<keyword evidence="3" id="KW-0808">Transferase</keyword>
<dbReference type="Gene3D" id="2.60.40.150">
    <property type="entry name" value="C2 domain"/>
    <property type="match status" value="1"/>
</dbReference>
<evidence type="ECO:0000256" key="9">
    <source>
        <dbReference type="SAM" id="MobiDB-lite"/>
    </source>
</evidence>
<gene>
    <name evidence="12" type="ORF">FDP41_007519</name>
</gene>
<keyword evidence="4" id="KW-0547">Nucleotide-binding</keyword>
<dbReference type="InterPro" id="IPR000719">
    <property type="entry name" value="Prot_kinase_dom"/>
</dbReference>
<dbReference type="InterPro" id="IPR050660">
    <property type="entry name" value="NEK_Ser/Thr_kinase"/>
</dbReference>
<dbReference type="GO" id="GO:0005634">
    <property type="term" value="C:nucleus"/>
    <property type="evidence" value="ECO:0007669"/>
    <property type="project" value="TreeGrafter"/>
</dbReference>
<evidence type="ECO:0000256" key="2">
    <source>
        <dbReference type="ARBA" id="ARBA00022527"/>
    </source>
</evidence>
<dbReference type="InterPro" id="IPR000008">
    <property type="entry name" value="C2_dom"/>
</dbReference>
<dbReference type="GeneID" id="68114737"/>
<feature type="domain" description="Protein kinase" evidence="11">
    <location>
        <begin position="215"/>
        <end position="495"/>
    </location>
</feature>
<dbReference type="InterPro" id="IPR035892">
    <property type="entry name" value="C2_domain_sf"/>
</dbReference>
<dbReference type="VEuPathDB" id="AmoebaDB:NF0001820"/>
<proteinExistence type="predicted"/>
<dbReference type="SUPFAM" id="SSF49562">
    <property type="entry name" value="C2 domain (Calcium/lipid-binding domain, CaLB)"/>
    <property type="match status" value="1"/>
</dbReference>
<evidence type="ECO:0000256" key="1">
    <source>
        <dbReference type="ARBA" id="ARBA00012513"/>
    </source>
</evidence>
<dbReference type="PROSITE" id="PS00108">
    <property type="entry name" value="PROTEIN_KINASE_ST"/>
    <property type="match status" value="1"/>
</dbReference>